<dbReference type="OrthoDB" id="5397330at2759"/>
<proteinExistence type="predicted"/>
<feature type="compositionally biased region" description="Polar residues" evidence="1">
    <location>
        <begin position="189"/>
        <end position="200"/>
    </location>
</feature>
<sequence>MPIRNPFARRSGLAARHDHLHLQSDQEASHPGFERVDTVGSKASSARSRRSIKSQDPGEYKMSVVNDSGVYLPPSPTENKGHWPRKYLSSRESTDTRSSFGDIEHFPISRESFDSYRRSFDITARSPVVSHGDFGRRSADSSRFPRLPRTAMNGPFQRQPPPADEGFEDIGLDDQKQQARKRGFFAKLTESQDASGQPTVSRFLMPGRKRGHSGQGAELNPMNRPKEA</sequence>
<gene>
    <name evidence="2" type="ORF">UV8b_02952</name>
</gene>
<dbReference type="KEGG" id="uvi:66063730"/>
<feature type="compositionally biased region" description="Basic and acidic residues" evidence="1">
    <location>
        <begin position="22"/>
        <end position="37"/>
    </location>
</feature>
<dbReference type="RefSeq" id="XP_042996384.1">
    <property type="nucleotide sequence ID" value="XM_043140450.1"/>
</dbReference>
<feature type="region of interest" description="Disordered" evidence="1">
    <location>
        <begin position="22"/>
        <end position="101"/>
    </location>
</feature>
<keyword evidence="3" id="KW-1185">Reference proteome</keyword>
<dbReference type="GeneID" id="66063730"/>
<evidence type="ECO:0000256" key="1">
    <source>
        <dbReference type="SAM" id="MobiDB-lite"/>
    </source>
</evidence>
<organism evidence="2 3">
    <name type="scientific">Ustilaginoidea virens</name>
    <name type="common">Rice false smut fungus</name>
    <name type="synonym">Villosiclava virens</name>
    <dbReference type="NCBI Taxonomy" id="1159556"/>
    <lineage>
        <taxon>Eukaryota</taxon>
        <taxon>Fungi</taxon>
        <taxon>Dikarya</taxon>
        <taxon>Ascomycota</taxon>
        <taxon>Pezizomycotina</taxon>
        <taxon>Sordariomycetes</taxon>
        <taxon>Hypocreomycetidae</taxon>
        <taxon>Hypocreales</taxon>
        <taxon>Clavicipitaceae</taxon>
        <taxon>Ustilaginoidea</taxon>
    </lineage>
</organism>
<feature type="region of interest" description="Disordered" evidence="1">
    <location>
        <begin position="128"/>
        <end position="228"/>
    </location>
</feature>
<accession>A0A8E5MGL5</accession>
<reference evidence="2" key="1">
    <citation type="submission" date="2020-03" db="EMBL/GenBank/DDBJ databases">
        <title>A mixture of massive structural variations and highly conserved coding sequences in Ustilaginoidea virens genome.</title>
        <authorList>
            <person name="Zhang K."/>
            <person name="Zhao Z."/>
            <person name="Zhang Z."/>
            <person name="Li Y."/>
            <person name="Hsiang T."/>
            <person name="Sun W."/>
        </authorList>
    </citation>
    <scope>NUCLEOTIDE SEQUENCE</scope>
    <source>
        <strain evidence="2">UV-8b</strain>
    </source>
</reference>
<evidence type="ECO:0000313" key="3">
    <source>
        <dbReference type="Proteomes" id="UP000027002"/>
    </source>
</evidence>
<dbReference type="EMBL" id="CP072754">
    <property type="protein sequence ID" value="QUC18711.1"/>
    <property type="molecule type" value="Genomic_DNA"/>
</dbReference>
<dbReference type="Proteomes" id="UP000027002">
    <property type="component" value="Chromosome 2"/>
</dbReference>
<protein>
    <submittedName>
        <fullName evidence="2">Uncharacterized protein</fullName>
    </submittedName>
</protein>
<dbReference type="AlphaFoldDB" id="A0A8E5MGL5"/>
<name>A0A8E5MGL5_USTVR</name>
<evidence type="ECO:0000313" key="2">
    <source>
        <dbReference type="EMBL" id="QUC18711.1"/>
    </source>
</evidence>